<dbReference type="Pfam" id="PF12833">
    <property type="entry name" value="HTH_18"/>
    <property type="match status" value="1"/>
</dbReference>
<dbReference type="InterPro" id="IPR018060">
    <property type="entry name" value="HTH_AraC"/>
</dbReference>
<evidence type="ECO:0000256" key="3">
    <source>
        <dbReference type="ARBA" id="ARBA00023163"/>
    </source>
</evidence>
<dbReference type="PANTHER" id="PTHR43280">
    <property type="entry name" value="ARAC-FAMILY TRANSCRIPTIONAL REGULATOR"/>
    <property type="match status" value="1"/>
</dbReference>
<dbReference type="InterPro" id="IPR018062">
    <property type="entry name" value="HTH_AraC-typ_CS"/>
</dbReference>
<dbReference type="SMART" id="SM00342">
    <property type="entry name" value="HTH_ARAC"/>
    <property type="match status" value="1"/>
</dbReference>
<dbReference type="InterPro" id="IPR009057">
    <property type="entry name" value="Homeodomain-like_sf"/>
</dbReference>
<comment type="caution">
    <text evidence="5">The sequence shown here is derived from an EMBL/GenBank/DDBJ whole genome shotgun (WGS) entry which is preliminary data.</text>
</comment>
<keyword evidence="6" id="KW-1185">Reference proteome</keyword>
<dbReference type="EMBL" id="FOSK01000007">
    <property type="protein sequence ID" value="SFK62467.1"/>
    <property type="molecule type" value="Genomic_DNA"/>
</dbReference>
<gene>
    <name evidence="5" type="ORF">SAMN04488518_10762</name>
</gene>
<dbReference type="SUPFAM" id="SSF46689">
    <property type="entry name" value="Homeodomain-like"/>
    <property type="match status" value="2"/>
</dbReference>
<proteinExistence type="predicted"/>
<dbReference type="GO" id="GO:0003677">
    <property type="term" value="F:DNA binding"/>
    <property type="evidence" value="ECO:0007669"/>
    <property type="project" value="UniProtKB-KW"/>
</dbReference>
<reference evidence="5 6" key="1">
    <citation type="submission" date="2016-10" db="EMBL/GenBank/DDBJ databases">
        <authorList>
            <person name="Varghese N."/>
            <person name="Submissions S."/>
        </authorList>
    </citation>
    <scope>NUCLEOTIDE SEQUENCE [LARGE SCALE GENOMIC DNA]</scope>
    <source>
        <strain evidence="5 6">DSM 16392</strain>
    </source>
</reference>
<evidence type="ECO:0000313" key="6">
    <source>
        <dbReference type="Proteomes" id="UP000199598"/>
    </source>
</evidence>
<dbReference type="InterPro" id="IPR011051">
    <property type="entry name" value="RmlC_Cupin_sf"/>
</dbReference>
<evidence type="ECO:0000256" key="1">
    <source>
        <dbReference type="ARBA" id="ARBA00023015"/>
    </source>
</evidence>
<sequence>MSISDDLYRQYLDQSVIPTTDNFLIMRHKPHVFSKRPYHHHASIEVNFLINCEMDYSFSGSHVTVHPGYMICFWGAAPHGVVDVRGDGDMVNLYISFAQILQWGLPTRITDALISGDVICNKVPCPIDAVRFGHWASEFKRDDINWRKLVLSEISSRFTRLALDGWNTLHHDYRQSSTVVGRGKSMLHVEEMLRFISENHTSDISVTDVAECVGLSPSHAMTLFRRIVGLPIKEHLTRVRLSHARMLLAESEMKILSIAMDAGFRSLSSFYEAFQNHFSTSPAAFRKQARNIGKI</sequence>
<feature type="domain" description="HTH araC/xylS-type" evidence="4">
    <location>
        <begin position="190"/>
        <end position="288"/>
    </location>
</feature>
<keyword evidence="2 5" id="KW-0238">DNA-binding</keyword>
<dbReference type="SUPFAM" id="SSF51182">
    <property type="entry name" value="RmlC-like cupins"/>
    <property type="match status" value="1"/>
</dbReference>
<keyword evidence="1" id="KW-0805">Transcription regulation</keyword>
<dbReference type="Gene3D" id="1.10.10.60">
    <property type="entry name" value="Homeodomain-like"/>
    <property type="match status" value="2"/>
</dbReference>
<organism evidence="5 6">
    <name type="scientific">Pseudovibrio ascidiaceicola</name>
    <dbReference type="NCBI Taxonomy" id="285279"/>
    <lineage>
        <taxon>Bacteria</taxon>
        <taxon>Pseudomonadati</taxon>
        <taxon>Pseudomonadota</taxon>
        <taxon>Alphaproteobacteria</taxon>
        <taxon>Hyphomicrobiales</taxon>
        <taxon>Stappiaceae</taxon>
        <taxon>Pseudovibrio</taxon>
    </lineage>
</organism>
<evidence type="ECO:0000256" key="2">
    <source>
        <dbReference type="ARBA" id="ARBA00023125"/>
    </source>
</evidence>
<protein>
    <submittedName>
        <fullName evidence="5">AraC-type DNA-binding protein</fullName>
    </submittedName>
</protein>
<keyword evidence="3" id="KW-0804">Transcription</keyword>
<dbReference type="Proteomes" id="UP000199598">
    <property type="component" value="Unassembled WGS sequence"/>
</dbReference>
<dbReference type="PROSITE" id="PS01124">
    <property type="entry name" value="HTH_ARAC_FAMILY_2"/>
    <property type="match status" value="1"/>
</dbReference>
<name>A0A1I4B2R5_9HYPH</name>
<evidence type="ECO:0000259" key="4">
    <source>
        <dbReference type="PROSITE" id="PS01124"/>
    </source>
</evidence>
<dbReference type="PROSITE" id="PS00041">
    <property type="entry name" value="HTH_ARAC_FAMILY_1"/>
    <property type="match status" value="1"/>
</dbReference>
<dbReference type="PANTHER" id="PTHR43280:SF14">
    <property type="entry name" value="MELIBIOSE OPERON REGULATORY PROTEIN"/>
    <property type="match status" value="1"/>
</dbReference>
<evidence type="ECO:0000313" key="5">
    <source>
        <dbReference type="EMBL" id="SFK62467.1"/>
    </source>
</evidence>
<accession>A0A1I4B2R5</accession>